<proteinExistence type="predicted"/>
<dbReference type="Proteomes" id="UP000278351">
    <property type="component" value="Unassembled WGS sequence"/>
</dbReference>
<evidence type="ECO:0000313" key="2">
    <source>
        <dbReference type="Proteomes" id="UP000278351"/>
    </source>
</evidence>
<keyword evidence="2" id="KW-1185">Reference proteome</keyword>
<protein>
    <submittedName>
        <fullName evidence="1">Uncharacterized protein</fullName>
    </submittedName>
</protein>
<sequence length="141" mass="16150">MTTGRLILQKVLFLFFFICVQHATGFIPGLSASMEAKACMKRSQVAPLLLDLQDAFHLPPQLLPAGTEDDQASIRNAQSRRRLRFYQTASSQQFNFAARAVHFQYDHSHALIAQENKAGVYQHQDAFLPAYYTFLFRYTLF</sequence>
<dbReference type="OrthoDB" id="670075at2"/>
<evidence type="ECO:0000313" key="1">
    <source>
        <dbReference type="EMBL" id="RPE05987.1"/>
    </source>
</evidence>
<gene>
    <name evidence="1" type="ORF">EGT74_26925</name>
</gene>
<dbReference type="EMBL" id="RPDH01000003">
    <property type="protein sequence ID" value="RPE05987.1"/>
    <property type="molecule type" value="Genomic_DNA"/>
</dbReference>
<reference evidence="1 2" key="1">
    <citation type="submission" date="2018-11" db="EMBL/GenBank/DDBJ databases">
        <title>Chitinophaga lutea sp.nov., isolate from arsenic contaminated soil.</title>
        <authorList>
            <person name="Zong Y."/>
        </authorList>
    </citation>
    <scope>NUCLEOTIDE SEQUENCE [LARGE SCALE GENOMIC DNA]</scope>
    <source>
        <strain evidence="1 2">ZY74</strain>
    </source>
</reference>
<dbReference type="RefSeq" id="WP_123849637.1">
    <property type="nucleotide sequence ID" value="NZ_RPDH01000003.1"/>
</dbReference>
<organism evidence="1 2">
    <name type="scientific">Chitinophaga lutea</name>
    <dbReference type="NCBI Taxonomy" id="2488634"/>
    <lineage>
        <taxon>Bacteria</taxon>
        <taxon>Pseudomonadati</taxon>
        <taxon>Bacteroidota</taxon>
        <taxon>Chitinophagia</taxon>
        <taxon>Chitinophagales</taxon>
        <taxon>Chitinophagaceae</taxon>
        <taxon>Chitinophaga</taxon>
    </lineage>
</organism>
<name>A0A3N4PNT6_9BACT</name>
<accession>A0A3N4PNT6</accession>
<dbReference type="AlphaFoldDB" id="A0A3N4PNT6"/>
<comment type="caution">
    <text evidence="1">The sequence shown here is derived from an EMBL/GenBank/DDBJ whole genome shotgun (WGS) entry which is preliminary data.</text>
</comment>